<gene>
    <name evidence="2" type="ORF">MKW98_017840</name>
</gene>
<organism evidence="2 3">
    <name type="scientific">Papaver atlanticum</name>
    <dbReference type="NCBI Taxonomy" id="357466"/>
    <lineage>
        <taxon>Eukaryota</taxon>
        <taxon>Viridiplantae</taxon>
        <taxon>Streptophyta</taxon>
        <taxon>Embryophyta</taxon>
        <taxon>Tracheophyta</taxon>
        <taxon>Spermatophyta</taxon>
        <taxon>Magnoliopsida</taxon>
        <taxon>Ranunculales</taxon>
        <taxon>Papaveraceae</taxon>
        <taxon>Papaveroideae</taxon>
        <taxon>Papaver</taxon>
    </lineage>
</organism>
<proteinExistence type="predicted"/>
<protein>
    <submittedName>
        <fullName evidence="2">Uncharacterized protein</fullName>
    </submittedName>
</protein>
<name>A0AAD4TGB3_9MAGN</name>
<comment type="caution">
    <text evidence="2">The sequence shown here is derived from an EMBL/GenBank/DDBJ whole genome shotgun (WGS) entry which is preliminary data.</text>
</comment>
<dbReference type="PANTHER" id="PTHR37736:SF1">
    <property type="entry name" value="GLYCINE-RICH PROTEIN"/>
    <property type="match status" value="1"/>
</dbReference>
<evidence type="ECO:0000256" key="1">
    <source>
        <dbReference type="SAM" id="MobiDB-lite"/>
    </source>
</evidence>
<feature type="region of interest" description="Disordered" evidence="1">
    <location>
        <begin position="323"/>
        <end position="440"/>
    </location>
</feature>
<feature type="compositionally biased region" description="Low complexity" evidence="1">
    <location>
        <begin position="393"/>
        <end position="409"/>
    </location>
</feature>
<sequence length="440" mass="48473">MAGSVVSEVNDGPVLNLMNKRLRALRKKYNRIIQMEEAVSQGKSLNKEQEEVLRSKPSVVILIDEYEKLRQPLSIAVQEEHNQYQNQTSRSDDSAVEDLVRFLYLGTLFDAKQQSEFTAMMLTKTHERGCCISYEYVTDDASNDLLGEKDLDMISRVSSLLLSKPVHSGLSHEKAIENCINHAKLLLSSSEEPIEPGTAVTYSKLRERVRKILASDYLTTTPEMKAPVEVVAAATAGNYTVTDMKAPVEVVAAATAGNYTVPVEHSSVPLETEMPISRELVFMVNHEKYEPVATQEHVTGDGHSHPVEEHAKDESELLNQVDATSAQQEENKQEDVIDQNPEEEGWQEQHSRRNYQNQRGGGRGGVGGRRGSNGRGGRGNRGGGGFHNGRGQNGEQPGYYNSRNYNNSRGRGGRGSGGHGYNNNHAAADHVRSAQAGVDC</sequence>
<dbReference type="Proteomes" id="UP001202328">
    <property type="component" value="Unassembled WGS sequence"/>
</dbReference>
<evidence type="ECO:0000313" key="3">
    <source>
        <dbReference type="Proteomes" id="UP001202328"/>
    </source>
</evidence>
<evidence type="ECO:0000313" key="2">
    <source>
        <dbReference type="EMBL" id="KAI3954016.1"/>
    </source>
</evidence>
<accession>A0AAD4TGB3</accession>
<feature type="compositionally biased region" description="Acidic residues" evidence="1">
    <location>
        <begin position="336"/>
        <end position="346"/>
    </location>
</feature>
<dbReference type="PANTHER" id="PTHR37736">
    <property type="entry name" value="GLYCINE-RICH PROTEIN"/>
    <property type="match status" value="1"/>
</dbReference>
<dbReference type="EMBL" id="JAJJMB010002020">
    <property type="protein sequence ID" value="KAI3954016.1"/>
    <property type="molecule type" value="Genomic_DNA"/>
</dbReference>
<feature type="compositionally biased region" description="Gly residues" evidence="1">
    <location>
        <begin position="359"/>
        <end position="392"/>
    </location>
</feature>
<keyword evidence="3" id="KW-1185">Reference proteome</keyword>
<dbReference type="AlphaFoldDB" id="A0AAD4TGB3"/>
<reference evidence="2" key="1">
    <citation type="submission" date="2022-04" db="EMBL/GenBank/DDBJ databases">
        <title>A functionally conserved STORR gene fusion in Papaver species that diverged 16.8 million years ago.</title>
        <authorList>
            <person name="Catania T."/>
        </authorList>
    </citation>
    <scope>NUCLEOTIDE SEQUENCE</scope>
    <source>
        <strain evidence="2">S-188037</strain>
    </source>
</reference>